<feature type="transmembrane region" description="Helical" evidence="1">
    <location>
        <begin position="131"/>
        <end position="151"/>
    </location>
</feature>
<keyword evidence="3" id="KW-1185">Reference proteome</keyword>
<sequence>MTLADYSFGAFAFLNTARLLGYFPQILRVHRDDSGAKAVSVFTWLLFSAANIATVSYAMIVSHDAAMAIIFALNTVGCLTIVGLTMWRRAGIRRTEADDGGAYDRLSGASSEKIPGRAKSRDRKLWRRRQIGWSLAYSAVLLVLVGVGYLLSGPKDLEIAQLSAPGQHAQIVRFGGRSEFARQLRTSVPCEPTFTHCYHATTVIVPTGSN</sequence>
<dbReference type="EMBL" id="CP088101">
    <property type="protein sequence ID" value="UFW91669.1"/>
    <property type="molecule type" value="Genomic_DNA"/>
</dbReference>
<evidence type="ECO:0000313" key="3">
    <source>
        <dbReference type="Proteomes" id="UP001430990"/>
    </source>
</evidence>
<dbReference type="RefSeq" id="WP_231145639.1">
    <property type="nucleotide sequence ID" value="NZ_CP088101.1"/>
</dbReference>
<evidence type="ECO:0008006" key="4">
    <source>
        <dbReference type="Google" id="ProtNLM"/>
    </source>
</evidence>
<name>A0ABY3R086_9BRAD</name>
<keyword evidence="1" id="KW-1133">Transmembrane helix</keyword>
<keyword evidence="1" id="KW-0472">Membrane</keyword>
<dbReference type="Gene3D" id="1.20.1280.290">
    <property type="match status" value="1"/>
</dbReference>
<organism evidence="2 3">
    <name type="scientific">Bradyrhizobium barranii</name>
    <dbReference type="NCBI Taxonomy" id="2992140"/>
    <lineage>
        <taxon>Bacteria</taxon>
        <taxon>Pseudomonadati</taxon>
        <taxon>Pseudomonadota</taxon>
        <taxon>Alphaproteobacteria</taxon>
        <taxon>Hyphomicrobiales</taxon>
        <taxon>Nitrobacteraceae</taxon>
        <taxon>Bradyrhizobium</taxon>
    </lineage>
</organism>
<feature type="transmembrane region" description="Helical" evidence="1">
    <location>
        <begin position="39"/>
        <end position="60"/>
    </location>
</feature>
<accession>A0ABY3R086</accession>
<dbReference type="Proteomes" id="UP001430990">
    <property type="component" value="Plasmid pCC829_1"/>
</dbReference>
<evidence type="ECO:0000256" key="1">
    <source>
        <dbReference type="SAM" id="Phobius"/>
    </source>
</evidence>
<evidence type="ECO:0000313" key="2">
    <source>
        <dbReference type="EMBL" id="UFW91669.1"/>
    </source>
</evidence>
<geneLocation type="plasmid" evidence="2 3">
    <name>pCC829_1</name>
</geneLocation>
<reference evidence="2" key="1">
    <citation type="submission" date="2021-11" db="EMBL/GenBank/DDBJ databases">
        <title>Australian commercial rhizobial inoculants.</title>
        <authorList>
            <person name="Kohlmeier M.G."/>
            <person name="O'Hara G.W."/>
            <person name="Colombi E."/>
            <person name="Ramsay J.P."/>
            <person name="Terpolilli J."/>
        </authorList>
    </citation>
    <scope>NUCLEOTIDE SEQUENCE</scope>
    <source>
        <strain evidence="2">CC829</strain>
        <plasmid evidence="2">pCC829_1</plasmid>
    </source>
</reference>
<feature type="transmembrane region" description="Helical" evidence="1">
    <location>
        <begin position="66"/>
        <end position="87"/>
    </location>
</feature>
<gene>
    <name evidence="2" type="ORF">BjapCC829_47820</name>
</gene>
<protein>
    <recommendedName>
        <fullName evidence="4">PQ loop repeat protein</fullName>
    </recommendedName>
</protein>
<keyword evidence="1" id="KW-0812">Transmembrane</keyword>
<keyword evidence="2" id="KW-0614">Plasmid</keyword>
<proteinExistence type="predicted"/>